<dbReference type="SUPFAM" id="SSF54637">
    <property type="entry name" value="Thioesterase/thiol ester dehydrase-isomerase"/>
    <property type="match status" value="1"/>
</dbReference>
<dbReference type="NCBIfam" id="TIGR00369">
    <property type="entry name" value="unchar_dom_1"/>
    <property type="match status" value="1"/>
</dbReference>
<dbReference type="InterPro" id="IPR003736">
    <property type="entry name" value="PAAI_dom"/>
</dbReference>
<dbReference type="Pfam" id="PF03061">
    <property type="entry name" value="4HBT"/>
    <property type="match status" value="1"/>
</dbReference>
<evidence type="ECO:0000313" key="3">
    <source>
        <dbReference type="EMBL" id="MFC4351463.1"/>
    </source>
</evidence>
<name>A0ABV8ULX6_9PROT</name>
<proteinExistence type="predicted"/>
<dbReference type="RefSeq" id="WP_382421794.1">
    <property type="nucleotide sequence ID" value="NZ_JBHSCW010000003.1"/>
</dbReference>
<evidence type="ECO:0000256" key="1">
    <source>
        <dbReference type="ARBA" id="ARBA00022801"/>
    </source>
</evidence>
<feature type="domain" description="Thioesterase" evidence="2">
    <location>
        <begin position="50"/>
        <end position="121"/>
    </location>
</feature>
<dbReference type="InterPro" id="IPR029069">
    <property type="entry name" value="HotDog_dom_sf"/>
</dbReference>
<evidence type="ECO:0000313" key="4">
    <source>
        <dbReference type="Proteomes" id="UP001595799"/>
    </source>
</evidence>
<comment type="caution">
    <text evidence="3">The sequence shown here is derived from an EMBL/GenBank/DDBJ whole genome shotgun (WGS) entry which is preliminary data.</text>
</comment>
<dbReference type="EMBL" id="JBHSCW010000003">
    <property type="protein sequence ID" value="MFC4351463.1"/>
    <property type="molecule type" value="Genomic_DNA"/>
</dbReference>
<dbReference type="EC" id="3.1.2.-" evidence="3"/>
<dbReference type="InterPro" id="IPR006683">
    <property type="entry name" value="Thioestr_dom"/>
</dbReference>
<protein>
    <submittedName>
        <fullName evidence="3">PaaI family thioesterase</fullName>
        <ecNumber evidence="3">3.1.2.-</ecNumber>
    </submittedName>
</protein>
<reference evidence="4" key="1">
    <citation type="journal article" date="2019" name="Int. J. Syst. Evol. Microbiol.">
        <title>The Global Catalogue of Microorganisms (GCM) 10K type strain sequencing project: providing services to taxonomists for standard genome sequencing and annotation.</title>
        <authorList>
            <consortium name="The Broad Institute Genomics Platform"/>
            <consortium name="The Broad Institute Genome Sequencing Center for Infectious Disease"/>
            <person name="Wu L."/>
            <person name="Ma J."/>
        </authorList>
    </citation>
    <scope>NUCLEOTIDE SEQUENCE [LARGE SCALE GENOMIC DNA]</scope>
    <source>
        <strain evidence="4">CECT 8472</strain>
    </source>
</reference>
<gene>
    <name evidence="3" type="ORF">ACFOW6_07905</name>
</gene>
<dbReference type="PANTHER" id="PTHR43240:SF10">
    <property type="entry name" value="BLL4964 PROTEIN"/>
    <property type="match status" value="1"/>
</dbReference>
<dbReference type="CDD" id="cd03443">
    <property type="entry name" value="PaaI_thioesterase"/>
    <property type="match status" value="1"/>
</dbReference>
<dbReference type="GO" id="GO:0016787">
    <property type="term" value="F:hydrolase activity"/>
    <property type="evidence" value="ECO:0007669"/>
    <property type="project" value="UniProtKB-KW"/>
</dbReference>
<dbReference type="Gene3D" id="3.10.129.10">
    <property type="entry name" value="Hotdog Thioesterase"/>
    <property type="match status" value="1"/>
</dbReference>
<keyword evidence="1 3" id="KW-0378">Hydrolase</keyword>
<dbReference type="Proteomes" id="UP001595799">
    <property type="component" value="Unassembled WGS sequence"/>
</dbReference>
<dbReference type="PANTHER" id="PTHR43240">
    <property type="entry name" value="1,4-DIHYDROXY-2-NAPHTHOYL-COA THIOESTERASE 1"/>
    <property type="match status" value="1"/>
</dbReference>
<organism evidence="3 4">
    <name type="scientific">Fodinicurvata halophila</name>
    <dbReference type="NCBI Taxonomy" id="1419723"/>
    <lineage>
        <taxon>Bacteria</taxon>
        <taxon>Pseudomonadati</taxon>
        <taxon>Pseudomonadota</taxon>
        <taxon>Alphaproteobacteria</taxon>
        <taxon>Rhodospirillales</taxon>
        <taxon>Rhodovibrionaceae</taxon>
        <taxon>Fodinicurvata</taxon>
    </lineage>
</organism>
<evidence type="ECO:0000259" key="2">
    <source>
        <dbReference type="Pfam" id="PF03061"/>
    </source>
</evidence>
<accession>A0ABV8ULX6</accession>
<keyword evidence="4" id="KW-1185">Reference proteome</keyword>
<sequence length="143" mass="15315">MAQGRITLDEVNEISAGLTWVQQLGLKVEEVGDGTARLRLPGTEDLLRPGGTISGPSMMTLADYAMYIAVLGAIGRVELAVTTNLSINFLRKPEVGDVLADCRLLKCGKRLAYGEVLLTSEALGPEEVVAHCTATYSIPPDRE</sequence>